<reference evidence="2" key="2">
    <citation type="submission" date="2015-06" db="UniProtKB">
        <authorList>
            <consortium name="EnsemblPlants"/>
        </authorList>
    </citation>
    <scope>IDENTIFICATION</scope>
    <source>
        <strain evidence="2">DM1-3 516 R44</strain>
    </source>
</reference>
<proteinExistence type="predicted"/>
<dbReference type="AlphaFoldDB" id="M1DJB8"/>
<dbReference type="InParanoid" id="M1DJB8"/>
<feature type="compositionally biased region" description="Basic and acidic residues" evidence="1">
    <location>
        <begin position="1"/>
        <end position="10"/>
    </location>
</feature>
<feature type="region of interest" description="Disordered" evidence="1">
    <location>
        <begin position="1"/>
        <end position="29"/>
    </location>
</feature>
<dbReference type="PaxDb" id="4113-PGSC0003DMT400089979"/>
<evidence type="ECO:0000313" key="2">
    <source>
        <dbReference type="EnsemblPlants" id="PGSC0003DMT400089979"/>
    </source>
</evidence>
<protein>
    <submittedName>
        <fullName evidence="2">Uncharacterized protein</fullName>
    </submittedName>
</protein>
<keyword evidence="3" id="KW-1185">Reference proteome</keyword>
<dbReference type="Proteomes" id="UP000011115">
    <property type="component" value="Unassembled WGS sequence"/>
</dbReference>
<accession>M1DJB8</accession>
<dbReference type="Gramene" id="PGSC0003DMT400089979">
    <property type="protein sequence ID" value="PGSC0003DMT400089979"/>
    <property type="gene ID" value="PGSC0003DMG400039550"/>
</dbReference>
<dbReference type="HOGENOM" id="CLU_2053801_0_0_1"/>
<sequence>MVRGANREVEPVDGQGEAKMGSEQVKTTGTFTDRATKKYEIMIFFSYRYSKVTGAIREFIEVFMVVVSEWERDKRRGEEENGVLSVVWVSPEVAIVMADGRAAKEGKQTKALAMPLIEVN</sequence>
<reference evidence="3" key="1">
    <citation type="journal article" date="2011" name="Nature">
        <title>Genome sequence and analysis of the tuber crop potato.</title>
        <authorList>
            <consortium name="The Potato Genome Sequencing Consortium"/>
        </authorList>
    </citation>
    <scope>NUCLEOTIDE SEQUENCE [LARGE SCALE GENOMIC DNA]</scope>
    <source>
        <strain evidence="3">cv. DM1-3 516 R44</strain>
    </source>
</reference>
<organism evidence="2 3">
    <name type="scientific">Solanum tuberosum</name>
    <name type="common">Potato</name>
    <dbReference type="NCBI Taxonomy" id="4113"/>
    <lineage>
        <taxon>Eukaryota</taxon>
        <taxon>Viridiplantae</taxon>
        <taxon>Streptophyta</taxon>
        <taxon>Embryophyta</taxon>
        <taxon>Tracheophyta</taxon>
        <taxon>Spermatophyta</taxon>
        <taxon>Magnoliopsida</taxon>
        <taxon>eudicotyledons</taxon>
        <taxon>Gunneridae</taxon>
        <taxon>Pentapetalae</taxon>
        <taxon>asterids</taxon>
        <taxon>lamiids</taxon>
        <taxon>Solanales</taxon>
        <taxon>Solanaceae</taxon>
        <taxon>Solanoideae</taxon>
        <taxon>Solaneae</taxon>
        <taxon>Solanum</taxon>
    </lineage>
</organism>
<dbReference type="EnsemblPlants" id="PGSC0003DMT400089979">
    <property type="protein sequence ID" value="PGSC0003DMT400089979"/>
    <property type="gene ID" value="PGSC0003DMG400039550"/>
</dbReference>
<evidence type="ECO:0000313" key="3">
    <source>
        <dbReference type="Proteomes" id="UP000011115"/>
    </source>
</evidence>
<evidence type="ECO:0000256" key="1">
    <source>
        <dbReference type="SAM" id="MobiDB-lite"/>
    </source>
</evidence>
<name>M1DJB8_SOLTU</name>